<evidence type="ECO:0000313" key="2">
    <source>
        <dbReference type="Proteomes" id="UP000268059"/>
    </source>
</evidence>
<dbReference type="InParanoid" id="A0A3G9J5G1"/>
<name>A0A3G9J5G1_9FIRM</name>
<dbReference type="Pfam" id="PF18907">
    <property type="entry name" value="DUF5662"/>
    <property type="match status" value="1"/>
</dbReference>
<keyword evidence="2" id="KW-1185">Reference proteome</keyword>
<dbReference type="RefSeq" id="WP_125118934.1">
    <property type="nucleotide sequence ID" value="NZ_AP019309.1"/>
</dbReference>
<evidence type="ECO:0008006" key="3">
    <source>
        <dbReference type="Google" id="ProtNLM"/>
    </source>
</evidence>
<dbReference type="EMBL" id="AP019309">
    <property type="protein sequence ID" value="BBH26026.1"/>
    <property type="molecule type" value="Genomic_DNA"/>
</dbReference>
<organism evidence="1 2">
    <name type="scientific">Intestinibaculum porci</name>
    <dbReference type="NCBI Taxonomy" id="2487118"/>
    <lineage>
        <taxon>Bacteria</taxon>
        <taxon>Bacillati</taxon>
        <taxon>Bacillota</taxon>
        <taxon>Erysipelotrichia</taxon>
        <taxon>Erysipelotrichales</taxon>
        <taxon>Erysipelotrichaceae</taxon>
        <taxon>Intestinibaculum</taxon>
    </lineage>
</organism>
<sequence length="180" mass="21482">MKAWLHFKTITHHKIKVGQLCFRIGLYKQGLLHDLSKYSWTEFKTGVHYYQGTYSPNAAERNEKGYSLAWLHHKGRNKHHWEFWVDFTKEGPKPAKMPYRYVEEMFCDRVAASMIYQGKAYDDSYPLKYFQRGQAYYILHPETKKVLAYLLTYLSEHGLDETLALIKTKHGYEDYNEVIR</sequence>
<reference evidence="1 2" key="1">
    <citation type="submission" date="2018-11" db="EMBL/GenBank/DDBJ databases">
        <title>Novel Erysipelotrichaceae bacterium isolated from small intestine of a swine.</title>
        <authorList>
            <person name="Kim J.S."/>
            <person name="Choe H."/>
            <person name="Lee Y.R."/>
            <person name="Kim K.M."/>
            <person name="Park D.S."/>
        </authorList>
    </citation>
    <scope>NUCLEOTIDE SEQUENCE [LARGE SCALE GENOMIC DNA]</scope>
    <source>
        <strain evidence="1 2">SG0102</strain>
    </source>
</reference>
<dbReference type="KEGG" id="ebm:SG0102_09600"/>
<dbReference type="InterPro" id="IPR043721">
    <property type="entry name" value="DUF5662"/>
</dbReference>
<gene>
    <name evidence="1" type="ORF">SG0102_09600</name>
</gene>
<dbReference type="AlphaFoldDB" id="A0A3G9J5G1"/>
<evidence type="ECO:0000313" key="1">
    <source>
        <dbReference type="EMBL" id="BBH26026.1"/>
    </source>
</evidence>
<protein>
    <recommendedName>
        <fullName evidence="3">Catalase</fullName>
    </recommendedName>
</protein>
<proteinExistence type="predicted"/>
<dbReference type="OrthoDB" id="9784470at2"/>
<accession>A0A3G9J5G1</accession>
<dbReference type="Proteomes" id="UP000268059">
    <property type="component" value="Chromosome"/>
</dbReference>